<keyword evidence="1" id="KW-0812">Transmembrane</keyword>
<dbReference type="Proteomes" id="UP000095282">
    <property type="component" value="Unplaced"/>
</dbReference>
<dbReference type="SUPFAM" id="SSF51445">
    <property type="entry name" value="(Trans)glycosidases"/>
    <property type="match status" value="1"/>
</dbReference>
<organism evidence="3 4">
    <name type="scientific">Caenorhabditis tropicalis</name>
    <dbReference type="NCBI Taxonomy" id="1561998"/>
    <lineage>
        <taxon>Eukaryota</taxon>
        <taxon>Metazoa</taxon>
        <taxon>Ecdysozoa</taxon>
        <taxon>Nematoda</taxon>
        <taxon>Chromadorea</taxon>
        <taxon>Rhabditida</taxon>
        <taxon>Rhabditina</taxon>
        <taxon>Rhabditomorpha</taxon>
        <taxon>Rhabditoidea</taxon>
        <taxon>Rhabditidae</taxon>
        <taxon>Peloderinae</taxon>
        <taxon>Caenorhabditis</taxon>
    </lineage>
</organism>
<reference evidence="4" key="1">
    <citation type="submission" date="2016-11" db="UniProtKB">
        <authorList>
            <consortium name="WormBaseParasite"/>
        </authorList>
    </citation>
    <scope>IDENTIFICATION</scope>
</reference>
<dbReference type="AlphaFoldDB" id="A0A1I7UCH1"/>
<dbReference type="InterPro" id="IPR017853">
    <property type="entry name" value="GH"/>
</dbReference>
<feature type="transmembrane region" description="Helical" evidence="1">
    <location>
        <begin position="37"/>
        <end position="61"/>
    </location>
</feature>
<evidence type="ECO:0000313" key="3">
    <source>
        <dbReference type="Proteomes" id="UP000095282"/>
    </source>
</evidence>
<dbReference type="GO" id="GO:0008061">
    <property type="term" value="F:chitin binding"/>
    <property type="evidence" value="ECO:0007669"/>
    <property type="project" value="InterPro"/>
</dbReference>
<evidence type="ECO:0000259" key="2">
    <source>
        <dbReference type="PROSITE" id="PS51910"/>
    </source>
</evidence>
<proteinExistence type="predicted"/>
<dbReference type="WBParaSite" id="Csp11.Scaffold629.g7938.t1">
    <property type="protein sequence ID" value="Csp11.Scaffold629.g7938.t1"/>
    <property type="gene ID" value="Csp11.Scaffold629.g7938"/>
</dbReference>
<dbReference type="PROSITE" id="PS51910">
    <property type="entry name" value="GH18_2"/>
    <property type="match status" value="1"/>
</dbReference>
<accession>A0A1I7UCH1</accession>
<keyword evidence="1" id="KW-1133">Transmembrane helix</keyword>
<dbReference type="GO" id="GO:0005975">
    <property type="term" value="P:carbohydrate metabolic process"/>
    <property type="evidence" value="ECO:0007669"/>
    <property type="project" value="InterPro"/>
</dbReference>
<dbReference type="SMART" id="SM00636">
    <property type="entry name" value="Glyco_18"/>
    <property type="match status" value="1"/>
</dbReference>
<keyword evidence="3" id="KW-1185">Reference proteome</keyword>
<keyword evidence="1" id="KW-0472">Membrane</keyword>
<dbReference type="Pfam" id="PF00704">
    <property type="entry name" value="Glyco_hydro_18"/>
    <property type="match status" value="1"/>
</dbReference>
<dbReference type="PANTHER" id="PTHR46073:SF6">
    <property type="entry name" value="GH18 DOMAIN-CONTAINING PROTEIN"/>
    <property type="match status" value="1"/>
</dbReference>
<dbReference type="InterPro" id="IPR011583">
    <property type="entry name" value="Chitinase_II/V-like_cat"/>
</dbReference>
<dbReference type="eggNOG" id="KOG2806">
    <property type="taxonomic scope" value="Eukaryota"/>
</dbReference>
<dbReference type="PANTHER" id="PTHR46073">
    <property type="entry name" value="CHITINASE"/>
    <property type="match status" value="1"/>
</dbReference>
<name>A0A1I7UCH1_9PELO</name>
<evidence type="ECO:0000313" key="4">
    <source>
        <dbReference type="WBParaSite" id="Csp11.Scaffold629.g7938.t1"/>
    </source>
</evidence>
<feature type="domain" description="GH18" evidence="2">
    <location>
        <begin position="105"/>
        <end position="448"/>
    </location>
</feature>
<sequence length="468" mass="54186">MRSNRNRLTSNEPLLATFRISDHEHQMILLFKKHQNSVIVIIIMIGCAPIAFCLSSLYIHYFETPFSARNLENDLLFPSFDPKTTPASTSTFPTTISYNISTCHHRIVGYYTNSDSLNVTDNQLQKLTHLIFRIVKIDSNGTIQFMNSGLDERFVEIIARAKSLNTDLKVMIGIGDSSYRLHNPITPLVTDPVMRAELINTIIGFLIRYDIDGVDIFWSSTWRRNAPNYVKFIEELRIKLKSFEREYTISLIVAPSITKDEYNRHHLRSAMNHVDFISVLSYNMLDRVGFKFLKFIGPTSPLFGGIRGNLDERMRYFTCATRQPEKLNMVVLFYGTYWNNVTYPFDDSTDDIWSLTDTNNNGYQVSWKEFKRSGWNENALSWHEKSKSSYIWNPETRTFLGLETKRSIREKMKYANVKHIGGVSIWSLDKDDDEETLLNVVTSEKKCLMNGENSVDEDYICYNLNVGS</sequence>
<protein>
    <submittedName>
        <fullName evidence="4">Glyco_18 domain-containing protein</fullName>
    </submittedName>
</protein>
<dbReference type="InterPro" id="IPR001223">
    <property type="entry name" value="Glyco_hydro18_cat"/>
</dbReference>
<dbReference type="Gene3D" id="3.20.20.80">
    <property type="entry name" value="Glycosidases"/>
    <property type="match status" value="1"/>
</dbReference>
<dbReference type="STRING" id="1561998.A0A1I7UCH1"/>
<evidence type="ECO:0000256" key="1">
    <source>
        <dbReference type="SAM" id="Phobius"/>
    </source>
</evidence>